<dbReference type="PANTHER" id="PTHR38774:SF1">
    <property type="entry name" value="CYTOPLASMIC PROTEIN"/>
    <property type="match status" value="1"/>
</dbReference>
<keyword evidence="2" id="KW-1185">Reference proteome</keyword>
<dbReference type="InterPro" id="IPR009659">
    <property type="entry name" value="DUF1249"/>
</dbReference>
<accession>A0A8D4VMS6</accession>
<dbReference type="Pfam" id="PF06853">
    <property type="entry name" value="DUF1249"/>
    <property type="match status" value="1"/>
</dbReference>
<reference evidence="1" key="1">
    <citation type="submission" date="2019-06" db="EMBL/GenBank/DDBJ databases">
        <title>Complete genome sequence of Methylogaea oryzae strain JCM16910.</title>
        <authorList>
            <person name="Asakawa S."/>
        </authorList>
    </citation>
    <scope>NUCLEOTIDE SEQUENCE</scope>
    <source>
        <strain evidence="1">E10</strain>
    </source>
</reference>
<organism evidence="1 2">
    <name type="scientific">Methylogaea oryzae</name>
    <dbReference type="NCBI Taxonomy" id="1295382"/>
    <lineage>
        <taxon>Bacteria</taxon>
        <taxon>Pseudomonadati</taxon>
        <taxon>Pseudomonadota</taxon>
        <taxon>Gammaproteobacteria</taxon>
        <taxon>Methylococcales</taxon>
        <taxon>Methylococcaceae</taxon>
        <taxon>Methylogaea</taxon>
    </lineage>
</organism>
<protein>
    <recommendedName>
        <fullName evidence="3">DUF1249 domain-containing protein</fullName>
    </recommendedName>
</protein>
<gene>
    <name evidence="1" type="ORF">MoryE10_10520</name>
</gene>
<evidence type="ECO:0000313" key="1">
    <source>
        <dbReference type="EMBL" id="BBL70446.1"/>
    </source>
</evidence>
<dbReference type="Proteomes" id="UP000824988">
    <property type="component" value="Chromosome"/>
</dbReference>
<dbReference type="RefSeq" id="WP_054773061.1">
    <property type="nucleotide sequence ID" value="NZ_AP019782.1"/>
</dbReference>
<evidence type="ECO:0008006" key="3">
    <source>
        <dbReference type="Google" id="ProtNLM"/>
    </source>
</evidence>
<sequence length="147" mass="16918">MSALLPVNKSYWLQRVCEANYDKLQRLLPDLASLEQAVLEDESGQPALHARLLERTPYTVTVELTHHFPADGEYSPEPAVQVRVFLDAKLAEVMCADSKPAVRDALRHNPSAKAVLDYKWRLNYFLEKWLDHCLRHDYRPMSEAWGA</sequence>
<proteinExistence type="predicted"/>
<evidence type="ECO:0000313" key="2">
    <source>
        <dbReference type="Proteomes" id="UP000824988"/>
    </source>
</evidence>
<dbReference type="PANTHER" id="PTHR38774">
    <property type="entry name" value="CYTOPLASMIC PROTEIN-RELATED"/>
    <property type="match status" value="1"/>
</dbReference>
<name>A0A8D4VMS6_9GAMM</name>
<dbReference type="AlphaFoldDB" id="A0A8D4VMS6"/>
<dbReference type="EMBL" id="AP019782">
    <property type="protein sequence ID" value="BBL70446.1"/>
    <property type="molecule type" value="Genomic_DNA"/>
</dbReference>
<dbReference type="KEGG" id="moz:MoryE10_10520"/>